<evidence type="ECO:0000256" key="3">
    <source>
        <dbReference type="ARBA" id="ARBA00022989"/>
    </source>
</evidence>
<evidence type="ECO:0000256" key="1">
    <source>
        <dbReference type="ARBA" id="ARBA00004141"/>
    </source>
</evidence>
<feature type="transmembrane region" description="Helical" evidence="5">
    <location>
        <begin position="319"/>
        <end position="342"/>
    </location>
</feature>
<feature type="transmembrane region" description="Helical" evidence="5">
    <location>
        <begin position="145"/>
        <end position="167"/>
    </location>
</feature>
<feature type="transmembrane region" description="Helical" evidence="5">
    <location>
        <begin position="188"/>
        <end position="208"/>
    </location>
</feature>
<keyword evidence="4 5" id="KW-0472">Membrane</keyword>
<feature type="transmembrane region" description="Helical" evidence="5">
    <location>
        <begin position="493"/>
        <end position="514"/>
    </location>
</feature>
<evidence type="ECO:0008006" key="8">
    <source>
        <dbReference type="Google" id="ProtNLM"/>
    </source>
</evidence>
<feature type="transmembrane region" description="Helical" evidence="5">
    <location>
        <begin position="58"/>
        <end position="78"/>
    </location>
</feature>
<evidence type="ECO:0000256" key="5">
    <source>
        <dbReference type="SAM" id="Phobius"/>
    </source>
</evidence>
<feature type="transmembrane region" description="Helical" evidence="5">
    <location>
        <begin position="463"/>
        <end position="481"/>
    </location>
</feature>
<evidence type="ECO:0000313" key="6">
    <source>
        <dbReference type="EMBL" id="KAL1404956.1"/>
    </source>
</evidence>
<dbReference type="RefSeq" id="XP_069204900.1">
    <property type="nucleotide sequence ID" value="XM_069356963.1"/>
</dbReference>
<feature type="transmembrane region" description="Helical" evidence="5">
    <location>
        <begin position="404"/>
        <end position="423"/>
    </location>
</feature>
<dbReference type="PANTHER" id="PTHR23502">
    <property type="entry name" value="MAJOR FACILITATOR SUPERFAMILY"/>
    <property type="match status" value="1"/>
</dbReference>
<keyword evidence="2 5" id="KW-0812">Transmembrane</keyword>
<dbReference type="Gene3D" id="1.20.1250.20">
    <property type="entry name" value="MFS general substrate transporter like domains"/>
    <property type="match status" value="1"/>
</dbReference>
<reference evidence="6 7" key="1">
    <citation type="submission" date="2023-08" db="EMBL/GenBank/DDBJ databases">
        <title>Annotated Genome Sequence of Vanrija albida AlHP1.</title>
        <authorList>
            <person name="Herzog R."/>
        </authorList>
    </citation>
    <scope>NUCLEOTIDE SEQUENCE [LARGE SCALE GENOMIC DNA]</scope>
    <source>
        <strain evidence="6 7">AlHP1</strain>
    </source>
</reference>
<feature type="transmembrane region" description="Helical" evidence="5">
    <location>
        <begin position="90"/>
        <end position="108"/>
    </location>
</feature>
<comment type="subcellular location">
    <subcellularLocation>
        <location evidence="1">Membrane</location>
        <topology evidence="1">Multi-pass membrane protein</topology>
    </subcellularLocation>
</comment>
<protein>
    <recommendedName>
        <fullName evidence="8">Major facilitator superfamily (MFS) profile domain-containing protein</fullName>
    </recommendedName>
</protein>
<sequence length="537" mass="59052">MASLPIPGSVVLVDLDGHVGGPHSASHNDIILHPTPSRDINDPLNWGKWRKQVHFAMLMLYTLTAGIAGTAFNSVLLPFSAESGVPLGDLIAGIGYMFLLLGWGGLVTQPLAMTFGKRPMYLISQIGHLGMVCWMPFIHSSGIWFANRILVGIFVSPIEMLVEISIADIVRAVRRRPLTFQFFAHERGFYMGLYVIFLVGGNYIAPVWAGFANDAFGYKWVFWISAIQLAAGTIIMALFMEETNYIRGTSELQEQHDAAAPSDAEKNSDAKDDVVVHTVTAERGLEGTEYSFVQKLALYRQMYTDIPTLYAQIYRPLIFLRYPVVVWSGFLYGASVMWYNVLNATASVLFTEVYGFSPSGVGLTYLGPTIGATLAGLLSGWAADVWLLRQARRKGGVREPEDRLWLVAFITVLFPAGLILWGVGAAKQIHWIGLVIGGGIVAATGASAATFSINYVLDSYKDLGGEVVLTNTMSFAMNYAITPWLTMGYQNTFIMAALLGMALYATFYPVILFGKRWRKASAKSYWGYVESSVMAGH</sequence>
<keyword evidence="7" id="KW-1185">Reference proteome</keyword>
<dbReference type="Pfam" id="PF07690">
    <property type="entry name" value="MFS_1"/>
    <property type="match status" value="1"/>
</dbReference>
<keyword evidence="3 5" id="KW-1133">Transmembrane helix</keyword>
<feature type="transmembrane region" description="Helical" evidence="5">
    <location>
        <begin position="362"/>
        <end position="383"/>
    </location>
</feature>
<dbReference type="EMBL" id="JBBXJM010000007">
    <property type="protein sequence ID" value="KAL1404956.1"/>
    <property type="molecule type" value="Genomic_DNA"/>
</dbReference>
<accession>A0ABR3PRI7</accession>
<comment type="caution">
    <text evidence="6">The sequence shown here is derived from an EMBL/GenBank/DDBJ whole genome shotgun (WGS) entry which is preliminary data.</text>
</comment>
<dbReference type="PANTHER" id="PTHR23502:SF30">
    <property type="entry name" value="TRANSPORTER, PUTATIVE (AFU_ORTHOLOGUE AFUA_8G04702)-RELATED"/>
    <property type="match status" value="1"/>
</dbReference>
<feature type="transmembrane region" description="Helical" evidence="5">
    <location>
        <begin position="220"/>
        <end position="240"/>
    </location>
</feature>
<dbReference type="Proteomes" id="UP001565368">
    <property type="component" value="Unassembled WGS sequence"/>
</dbReference>
<feature type="transmembrane region" description="Helical" evidence="5">
    <location>
        <begin position="429"/>
        <end position="451"/>
    </location>
</feature>
<dbReference type="SUPFAM" id="SSF103473">
    <property type="entry name" value="MFS general substrate transporter"/>
    <property type="match status" value="1"/>
</dbReference>
<evidence type="ECO:0000256" key="4">
    <source>
        <dbReference type="ARBA" id="ARBA00023136"/>
    </source>
</evidence>
<proteinExistence type="predicted"/>
<evidence type="ECO:0000256" key="2">
    <source>
        <dbReference type="ARBA" id="ARBA00022692"/>
    </source>
</evidence>
<evidence type="ECO:0000313" key="7">
    <source>
        <dbReference type="Proteomes" id="UP001565368"/>
    </source>
</evidence>
<gene>
    <name evidence="6" type="ORF">Q8F55_008568</name>
</gene>
<dbReference type="InterPro" id="IPR036259">
    <property type="entry name" value="MFS_trans_sf"/>
</dbReference>
<dbReference type="GeneID" id="95989611"/>
<name>A0ABR3PRI7_9TREE</name>
<organism evidence="6 7">
    <name type="scientific">Vanrija albida</name>
    <dbReference type="NCBI Taxonomy" id="181172"/>
    <lineage>
        <taxon>Eukaryota</taxon>
        <taxon>Fungi</taxon>
        <taxon>Dikarya</taxon>
        <taxon>Basidiomycota</taxon>
        <taxon>Agaricomycotina</taxon>
        <taxon>Tremellomycetes</taxon>
        <taxon>Trichosporonales</taxon>
        <taxon>Trichosporonaceae</taxon>
        <taxon>Vanrija</taxon>
    </lineage>
</organism>
<dbReference type="InterPro" id="IPR011701">
    <property type="entry name" value="MFS"/>
</dbReference>